<keyword evidence="1" id="KW-1133">Transmembrane helix</keyword>
<dbReference type="SUPFAM" id="SSF53756">
    <property type="entry name" value="UDP-Glycosyltransferase/glycogen phosphorylase"/>
    <property type="match status" value="1"/>
</dbReference>
<keyword evidence="1" id="KW-0812">Transmembrane</keyword>
<feature type="domain" description="Glycosyl transferase family 1" evidence="2">
    <location>
        <begin position="182"/>
        <end position="324"/>
    </location>
</feature>
<dbReference type="EMBL" id="VYKI01000008">
    <property type="protein sequence ID" value="KAA8999574.1"/>
    <property type="molecule type" value="Genomic_DNA"/>
</dbReference>
<dbReference type="Gene3D" id="3.40.50.2000">
    <property type="entry name" value="Glycogen Phosphorylase B"/>
    <property type="match status" value="2"/>
</dbReference>
<evidence type="ECO:0000313" key="4">
    <source>
        <dbReference type="Proteomes" id="UP000326367"/>
    </source>
</evidence>
<dbReference type="Proteomes" id="UP000326367">
    <property type="component" value="Unassembled WGS sequence"/>
</dbReference>
<organism evidence="3 4">
    <name type="scientific">Stenotrophomonas cyclobalanopsidis</name>
    <dbReference type="NCBI Taxonomy" id="2771362"/>
    <lineage>
        <taxon>Bacteria</taxon>
        <taxon>Pseudomonadati</taxon>
        <taxon>Pseudomonadota</taxon>
        <taxon>Gammaproteobacteria</taxon>
        <taxon>Lysobacterales</taxon>
        <taxon>Lysobacteraceae</taxon>
        <taxon>Stenotrophomonas</taxon>
    </lineage>
</organism>
<sequence>MKIVCVHQSSELYGSDRSFLAAVEAMAKNHPESSEIEVVIPDHGPLVDLIAAAGGSVVYEPQGYLRRSLLRTPVAFVIGLLAAAGRLRRKFRNADLVYVNTLVCASALLACVFTARAARKVLHVREIPGPRELALFRVLIRLSGAEVVYNSIATMKALGLPGTVIYNGVPGPFEAAGEDLAAGELRLLMIGRINAWKGQKFLLEALSSSSRRIQLRIVGSAIDAQIHLVKELRELAKTMPETFQCDFFEFCEDPSEHYRWCNYVVVPSTSPEPFGRVAIEGLSYGKPVVAAGHGGLLEIISDEKDGFIFCPGDHGHLLKIITMLPDTRSSDYVELSKAAHQTFSSRFSSESYSRQIVSLLPHSAGGRG</sequence>
<comment type="caution">
    <text evidence="3">The sequence shown here is derived from an EMBL/GenBank/DDBJ whole genome shotgun (WGS) entry which is preliminary data.</text>
</comment>
<dbReference type="InterPro" id="IPR001296">
    <property type="entry name" value="Glyco_trans_1"/>
</dbReference>
<dbReference type="PANTHER" id="PTHR12526:SF627">
    <property type="entry name" value="D-RHAMNOSYLTRANSFERASE WBPZ"/>
    <property type="match status" value="1"/>
</dbReference>
<dbReference type="PANTHER" id="PTHR12526">
    <property type="entry name" value="GLYCOSYLTRANSFERASE"/>
    <property type="match status" value="1"/>
</dbReference>
<keyword evidence="4" id="KW-1185">Reference proteome</keyword>
<gene>
    <name evidence="3" type="ORF">FJU31_08645</name>
</gene>
<dbReference type="RefSeq" id="WP_150454378.1">
    <property type="nucleotide sequence ID" value="NZ_VYKI01000008.1"/>
</dbReference>
<name>A0ABQ6T1N7_9GAMM</name>
<feature type="transmembrane region" description="Helical" evidence="1">
    <location>
        <begin position="97"/>
        <end position="118"/>
    </location>
</feature>
<accession>A0ABQ6T1N7</accession>
<evidence type="ECO:0000313" key="3">
    <source>
        <dbReference type="EMBL" id="KAA8999574.1"/>
    </source>
</evidence>
<proteinExistence type="predicted"/>
<dbReference type="Pfam" id="PF00534">
    <property type="entry name" value="Glycos_transf_1"/>
    <property type="match status" value="1"/>
</dbReference>
<keyword evidence="1" id="KW-0472">Membrane</keyword>
<evidence type="ECO:0000256" key="1">
    <source>
        <dbReference type="SAM" id="Phobius"/>
    </source>
</evidence>
<reference evidence="3 4" key="1">
    <citation type="journal article" date="2020" name="Antonie Van Leeuwenhoek">
        <title>Stenotrophomonas cyclobalanopsidis sp. nov., isolated from the leaf spot disease of Cyclobalanopsis patelliformis.</title>
        <authorList>
            <person name="Bian D.R."/>
            <person name="Xue H."/>
            <person name="Piao C.G."/>
            <person name="Li Y."/>
        </authorList>
    </citation>
    <scope>NUCLEOTIDE SEQUENCE [LARGE SCALE GENOMIC DNA]</scope>
    <source>
        <strain evidence="3 4">TPQG1-4</strain>
    </source>
</reference>
<evidence type="ECO:0000259" key="2">
    <source>
        <dbReference type="Pfam" id="PF00534"/>
    </source>
</evidence>
<protein>
    <submittedName>
        <fullName evidence="3">Glycosyltransferase family 4 protein</fullName>
    </submittedName>
</protein>